<dbReference type="Pfam" id="PF00487">
    <property type="entry name" value="FA_desaturase"/>
    <property type="match status" value="1"/>
</dbReference>
<organism evidence="3 4">
    <name type="scientific">Paraherbaspirillum soli</name>
    <dbReference type="NCBI Taxonomy" id="631222"/>
    <lineage>
        <taxon>Bacteria</taxon>
        <taxon>Pseudomonadati</taxon>
        <taxon>Pseudomonadota</taxon>
        <taxon>Betaproteobacteria</taxon>
        <taxon>Burkholderiales</taxon>
        <taxon>Oxalobacteraceae</taxon>
        <taxon>Paraherbaspirillum</taxon>
    </lineage>
</organism>
<dbReference type="PANTHER" id="PTHR19353">
    <property type="entry name" value="FATTY ACID DESATURASE 2"/>
    <property type="match status" value="1"/>
</dbReference>
<keyword evidence="1" id="KW-0472">Membrane</keyword>
<name>A0ABW0ME62_9BURK</name>
<evidence type="ECO:0000259" key="2">
    <source>
        <dbReference type="Pfam" id="PF00487"/>
    </source>
</evidence>
<evidence type="ECO:0000313" key="3">
    <source>
        <dbReference type="EMBL" id="MFC5475237.1"/>
    </source>
</evidence>
<feature type="transmembrane region" description="Helical" evidence="1">
    <location>
        <begin position="186"/>
        <end position="206"/>
    </location>
</feature>
<feature type="transmembrane region" description="Helical" evidence="1">
    <location>
        <begin position="61"/>
        <end position="79"/>
    </location>
</feature>
<keyword evidence="1" id="KW-0812">Transmembrane</keyword>
<protein>
    <submittedName>
        <fullName evidence="3">Fatty acid desaturase family protein</fullName>
    </submittedName>
</protein>
<reference evidence="4" key="1">
    <citation type="journal article" date="2019" name="Int. J. Syst. Evol. Microbiol.">
        <title>The Global Catalogue of Microorganisms (GCM) 10K type strain sequencing project: providing services to taxonomists for standard genome sequencing and annotation.</title>
        <authorList>
            <consortium name="The Broad Institute Genomics Platform"/>
            <consortium name="The Broad Institute Genome Sequencing Center for Infectious Disease"/>
            <person name="Wu L."/>
            <person name="Ma J."/>
        </authorList>
    </citation>
    <scope>NUCLEOTIDE SEQUENCE [LARGE SCALE GENOMIC DNA]</scope>
    <source>
        <strain evidence="4">JCM 17066</strain>
    </source>
</reference>
<feature type="domain" description="Fatty acid desaturase" evidence="2">
    <location>
        <begin position="66"/>
        <end position="302"/>
    </location>
</feature>
<keyword evidence="1" id="KW-1133">Transmembrane helix</keyword>
<dbReference type="RefSeq" id="WP_378998347.1">
    <property type="nucleotide sequence ID" value="NZ_JBHSMT010000026.1"/>
</dbReference>
<dbReference type="PANTHER" id="PTHR19353:SF19">
    <property type="entry name" value="DELTA(5) FATTY ACID DESATURASE C-RELATED"/>
    <property type="match status" value="1"/>
</dbReference>
<evidence type="ECO:0000256" key="1">
    <source>
        <dbReference type="SAM" id="Phobius"/>
    </source>
</evidence>
<dbReference type="InterPro" id="IPR005804">
    <property type="entry name" value="FA_desaturase_dom"/>
</dbReference>
<gene>
    <name evidence="3" type="ORF">ACFPM8_14855</name>
</gene>
<keyword evidence="4" id="KW-1185">Reference proteome</keyword>
<proteinExistence type="predicted"/>
<feature type="transmembrane region" description="Helical" evidence="1">
    <location>
        <begin position="99"/>
        <end position="115"/>
    </location>
</feature>
<sequence>MPNQHLTQSVISGQVGAAQATRPAKLEPEWMEISSAFFAWRTALWLTLMVLGAWLSLHTGATATVCGILVLGVAMAHGVELSHQALHYTGFRSPRLNEFFGVAMGLPMLVSFYEYRINHLKHHALLGTPMNREFFDYGSETWTPKGLALRFLMLHHYKSFCTGLVKALLGRSIDGLHVRYQGQVRLFYVIAAVALATLTAACWVTAKLDPLLIWLTALFIVASPLHAFIEMPEHYSCNANSTDAFENTRTIKSNWFMTWLTNSNNFHVEHHLWSNVPIQKIHKLHERCRDRSQHLNTGYWQFYISALRDARRNVNT</sequence>
<accession>A0ABW0ME62</accession>
<evidence type="ECO:0000313" key="4">
    <source>
        <dbReference type="Proteomes" id="UP001596045"/>
    </source>
</evidence>
<dbReference type="InterPro" id="IPR012171">
    <property type="entry name" value="Fatty_acid_desaturase"/>
</dbReference>
<comment type="caution">
    <text evidence="3">The sequence shown here is derived from an EMBL/GenBank/DDBJ whole genome shotgun (WGS) entry which is preliminary data.</text>
</comment>
<dbReference type="Proteomes" id="UP001596045">
    <property type="component" value="Unassembled WGS sequence"/>
</dbReference>
<dbReference type="EMBL" id="JBHSMT010000026">
    <property type="protein sequence ID" value="MFC5475237.1"/>
    <property type="molecule type" value="Genomic_DNA"/>
</dbReference>
<feature type="transmembrane region" description="Helical" evidence="1">
    <location>
        <begin position="212"/>
        <end position="229"/>
    </location>
</feature>